<dbReference type="Proteomes" id="UP000044841">
    <property type="component" value="Unassembled WGS sequence"/>
</dbReference>
<dbReference type="AlphaFoldDB" id="A0A0K6FZU5"/>
<name>A0A0K6FZU5_9AGAM</name>
<protein>
    <submittedName>
        <fullName evidence="1">Uncharacterized protein</fullName>
    </submittedName>
</protein>
<evidence type="ECO:0000313" key="1">
    <source>
        <dbReference type="EMBL" id="CUA71800.1"/>
    </source>
</evidence>
<evidence type="ECO:0000313" key="2">
    <source>
        <dbReference type="Proteomes" id="UP000044841"/>
    </source>
</evidence>
<keyword evidence="2" id="KW-1185">Reference proteome</keyword>
<accession>A0A0K6FZU5</accession>
<organism evidence="1 2">
    <name type="scientific">Rhizoctonia solani</name>
    <dbReference type="NCBI Taxonomy" id="456999"/>
    <lineage>
        <taxon>Eukaryota</taxon>
        <taxon>Fungi</taxon>
        <taxon>Dikarya</taxon>
        <taxon>Basidiomycota</taxon>
        <taxon>Agaricomycotina</taxon>
        <taxon>Agaricomycetes</taxon>
        <taxon>Cantharellales</taxon>
        <taxon>Ceratobasidiaceae</taxon>
        <taxon>Rhizoctonia</taxon>
    </lineage>
</organism>
<proteinExistence type="predicted"/>
<reference evidence="1 2" key="1">
    <citation type="submission" date="2015-07" db="EMBL/GenBank/DDBJ databases">
        <authorList>
            <person name="Noorani M."/>
        </authorList>
    </citation>
    <scope>NUCLEOTIDE SEQUENCE [LARGE SCALE GENOMIC DNA]</scope>
    <source>
        <strain evidence="1">BBA 69670</strain>
    </source>
</reference>
<dbReference type="EMBL" id="CYGV01001264">
    <property type="protein sequence ID" value="CUA71800.1"/>
    <property type="molecule type" value="Genomic_DNA"/>
</dbReference>
<gene>
    <name evidence="1" type="ORF">RSOLAG22IIIB_09857</name>
</gene>
<sequence>MSSLPQGPCAIGFPRDQLLTLDENETGPVVLDALDKGAQEWTACPASGDRVVLKNIRYGTFVGLRRMDLARNNAHIFGSNDPLEFCLELTKEPGCFWLYVPDINNQGRKLYLGLSPLMVFPPRIALVAHQPKYPWRFNFAKTGLGNR</sequence>